<dbReference type="Pfam" id="PF03446">
    <property type="entry name" value="NAD_binding_2"/>
    <property type="match status" value="1"/>
</dbReference>
<accession>A0A1L9QPE0</accession>
<dbReference type="InterPro" id="IPR008927">
    <property type="entry name" value="6-PGluconate_DH-like_C_sf"/>
</dbReference>
<proteinExistence type="inferred from homology"/>
<dbReference type="AlphaFoldDB" id="A0A1L9QPE0"/>
<keyword evidence="2" id="KW-0560">Oxidoreductase</keyword>
<keyword evidence="3" id="KW-0520">NAD</keyword>
<dbReference type="Pfam" id="PF14833">
    <property type="entry name" value="NAD_binding_11"/>
    <property type="match status" value="1"/>
</dbReference>
<feature type="domain" description="6-phosphogluconate dehydrogenase NADP-binding" evidence="5">
    <location>
        <begin position="2"/>
        <end position="155"/>
    </location>
</feature>
<dbReference type="GO" id="GO:0050661">
    <property type="term" value="F:NADP binding"/>
    <property type="evidence" value="ECO:0007669"/>
    <property type="project" value="InterPro"/>
</dbReference>
<evidence type="ECO:0000256" key="3">
    <source>
        <dbReference type="ARBA" id="ARBA00023027"/>
    </source>
</evidence>
<dbReference type="Gene3D" id="3.40.50.720">
    <property type="entry name" value="NAD(P)-binding Rossmann-like Domain"/>
    <property type="match status" value="1"/>
</dbReference>
<dbReference type="SUPFAM" id="SSF51735">
    <property type="entry name" value="NAD(P)-binding Rossmann-fold domains"/>
    <property type="match status" value="1"/>
</dbReference>
<feature type="active site" evidence="4">
    <location>
        <position position="168"/>
    </location>
</feature>
<dbReference type="PANTHER" id="PTHR43580">
    <property type="entry name" value="OXIDOREDUCTASE GLYR1-RELATED"/>
    <property type="match status" value="1"/>
</dbReference>
<sequence>MRVGIIGTGLMGGPMTLKLQASGYQVTAYNRTPEKLKSLAEAGVAIATSALEVLQSSDCTLLMLTNGEAIAEVILNPTTRPGLADHTMIQMGTIAPTETKTLAQQVRDCGGNYLEAPVLGSIPEVKKGTLLVMVGASEADFEQWCPLLQTFGPKPLHLGPVGSAATVKLAMNQLIASLTTAFALSLHLIQQEGIDVEAFMQLVRQSALYAPTFDKKLQRMLDHQYSNPNFPVKHLLKDTRLFLQAANDLGLEGSMLEGIAKVLEKSGDRGHFDDDYSALFEGIALRSREG</sequence>
<dbReference type="InterPro" id="IPR036291">
    <property type="entry name" value="NAD(P)-bd_dom_sf"/>
</dbReference>
<dbReference type="InterPro" id="IPR029154">
    <property type="entry name" value="HIBADH-like_NADP-bd"/>
</dbReference>
<dbReference type="InterPro" id="IPR006115">
    <property type="entry name" value="6PGDH_NADP-bd"/>
</dbReference>
<dbReference type="InterPro" id="IPR051265">
    <property type="entry name" value="HIBADH-related_NP60_sf"/>
</dbReference>
<dbReference type="EMBL" id="MLAW01000029">
    <property type="protein sequence ID" value="OJJ24534.1"/>
    <property type="molecule type" value="Genomic_DNA"/>
</dbReference>
<comment type="similarity">
    <text evidence="1">Belongs to the HIBADH-related family.</text>
</comment>
<feature type="domain" description="3-hydroxyisobutyrate dehydrogenase-like NAD-binding" evidence="6">
    <location>
        <begin position="162"/>
        <end position="280"/>
    </location>
</feature>
<dbReference type="SUPFAM" id="SSF48179">
    <property type="entry name" value="6-phosphogluconate dehydrogenase C-terminal domain-like"/>
    <property type="match status" value="1"/>
</dbReference>
<dbReference type="GO" id="GO:0051287">
    <property type="term" value="F:NAD binding"/>
    <property type="evidence" value="ECO:0007669"/>
    <property type="project" value="InterPro"/>
</dbReference>
<evidence type="ECO:0000256" key="1">
    <source>
        <dbReference type="ARBA" id="ARBA00009080"/>
    </source>
</evidence>
<evidence type="ECO:0000313" key="7">
    <source>
        <dbReference type="EMBL" id="OJJ24534.1"/>
    </source>
</evidence>
<dbReference type="InterPro" id="IPR015815">
    <property type="entry name" value="HIBADH-related"/>
</dbReference>
<dbReference type="Proteomes" id="UP000183940">
    <property type="component" value="Unassembled WGS sequence"/>
</dbReference>
<evidence type="ECO:0000256" key="4">
    <source>
        <dbReference type="PIRSR" id="PIRSR000103-1"/>
    </source>
</evidence>
<evidence type="ECO:0000256" key="2">
    <source>
        <dbReference type="ARBA" id="ARBA00023002"/>
    </source>
</evidence>
<name>A0A1L9QPE0_9CYAN</name>
<gene>
    <name evidence="7" type="ORF">BI308_16105</name>
</gene>
<dbReference type="PANTHER" id="PTHR43580:SF9">
    <property type="entry name" value="GLYOXYLATE_SUCCINIC SEMIALDEHYDE REDUCTASE 1"/>
    <property type="match status" value="1"/>
</dbReference>
<keyword evidence="8" id="KW-1185">Reference proteome</keyword>
<dbReference type="PIRSF" id="PIRSF000103">
    <property type="entry name" value="HIBADH"/>
    <property type="match status" value="1"/>
</dbReference>
<evidence type="ECO:0000313" key="8">
    <source>
        <dbReference type="Proteomes" id="UP000183940"/>
    </source>
</evidence>
<dbReference type="STRING" id="1925591.BI308_16105"/>
<dbReference type="Gene3D" id="1.10.1040.10">
    <property type="entry name" value="N-(1-d-carboxylethyl)-l-norvaline Dehydrogenase, domain 2"/>
    <property type="match status" value="1"/>
</dbReference>
<comment type="caution">
    <text evidence="7">The sequence shown here is derived from an EMBL/GenBank/DDBJ whole genome shotgun (WGS) entry which is preliminary data.</text>
</comment>
<evidence type="ECO:0000259" key="6">
    <source>
        <dbReference type="Pfam" id="PF14833"/>
    </source>
</evidence>
<protein>
    <submittedName>
        <fullName evidence="7">Hydroxyacid dehydrogenase</fullName>
    </submittedName>
</protein>
<dbReference type="GO" id="GO:0016491">
    <property type="term" value="F:oxidoreductase activity"/>
    <property type="evidence" value="ECO:0007669"/>
    <property type="project" value="UniProtKB-KW"/>
</dbReference>
<dbReference type="InterPro" id="IPR013328">
    <property type="entry name" value="6PGD_dom2"/>
</dbReference>
<organism evidence="7 8">
    <name type="scientific">Roseofilum reptotaenium AO1-A</name>
    <dbReference type="NCBI Taxonomy" id="1925591"/>
    <lineage>
        <taxon>Bacteria</taxon>
        <taxon>Bacillati</taxon>
        <taxon>Cyanobacteriota</taxon>
        <taxon>Cyanophyceae</taxon>
        <taxon>Desertifilales</taxon>
        <taxon>Desertifilaceae</taxon>
        <taxon>Roseofilum</taxon>
    </lineage>
</organism>
<evidence type="ECO:0000259" key="5">
    <source>
        <dbReference type="Pfam" id="PF03446"/>
    </source>
</evidence>
<reference evidence="7" key="1">
    <citation type="submission" date="2016-10" db="EMBL/GenBank/DDBJ databases">
        <title>CRISPR-Cas defence system in Roseofilum reptotaenium: evidence of a bacteriophage-cyanobacterium arms race in the coral black band disease.</title>
        <authorList>
            <person name="Buerger P."/>
            <person name="Wood-Charlson E.M."/>
            <person name="Weynberg K.D."/>
            <person name="Willis B."/>
            <person name="Van Oppen M.J."/>
        </authorList>
    </citation>
    <scope>NUCLEOTIDE SEQUENCE [LARGE SCALE GENOMIC DNA]</scope>
    <source>
        <strain evidence="7">AO1-A</strain>
    </source>
</reference>